<dbReference type="SUPFAM" id="SSF63411">
    <property type="entry name" value="LuxS/MPP-like metallohydrolase"/>
    <property type="match status" value="2"/>
</dbReference>
<dbReference type="Pfam" id="PF05193">
    <property type="entry name" value="Peptidase_M16_C"/>
    <property type="match status" value="1"/>
</dbReference>
<dbReference type="RefSeq" id="WP_013164311.1">
    <property type="nucleotide sequence ID" value="NC_014216.1"/>
</dbReference>
<keyword evidence="1" id="KW-0732">Signal</keyword>
<sequence length="452" mass="49518">MNSQRKHQTGWQRLLFYSLLVLLLTLATGAQAGSGPGPSAAGIEHWQTENGLKVYFMAAPALPMLDLRLVFRAGSARDGDQPGLARLTNGLLNAGAGDWDADTIADRFESVGAQYDAGTARDMAYLSLRSLVEPDWLERALTTFTTVLGQPSFSERDLERARRQSLVALEAEAQRPGTVARRLFFEAVFGDHPYASPPLGTPESVAAIDREQVQAFHRQFYVARNGVLVLVGGVSREQAKEIAARVAAALPEGQAAAPLPEVEPVAEGRVIRQPFPSEQAHIFMGQTGMRRGDPDYFPLYVGNHMLGGRSLTSLLFEEVRNARGLAYSINSSFVPMEVEGPFVMGVQTQAAQADEAIQVMRDTLERFRRQGPDPEQLQASQRNITGGFPLRTASNRDMVSNLAMMGFYGLPLDYLHTYNDHIESVSAESIRDAFQRRLDPEGLITVVVGGEN</sequence>
<dbReference type="PANTHER" id="PTHR11851:SF224">
    <property type="entry name" value="PROCESSING PROTEASE"/>
    <property type="match status" value="1"/>
</dbReference>
<dbReference type="Gene3D" id="3.30.830.10">
    <property type="entry name" value="Metalloenzyme, LuxS/M16 peptidase-like"/>
    <property type="match status" value="2"/>
</dbReference>
<organism evidence="4 5">
    <name type="scientific">Desulfurivibrio alkaliphilus (strain DSM 19089 / UNIQEM U267 / AHT2)</name>
    <dbReference type="NCBI Taxonomy" id="589865"/>
    <lineage>
        <taxon>Bacteria</taxon>
        <taxon>Pseudomonadati</taxon>
        <taxon>Thermodesulfobacteriota</taxon>
        <taxon>Desulfobulbia</taxon>
        <taxon>Desulfobulbales</taxon>
        <taxon>Desulfobulbaceae</taxon>
        <taxon>Desulfurivibrio</taxon>
    </lineage>
</organism>
<dbReference type="InterPro" id="IPR011765">
    <property type="entry name" value="Pept_M16_N"/>
</dbReference>
<dbReference type="GO" id="GO:0046872">
    <property type="term" value="F:metal ion binding"/>
    <property type="evidence" value="ECO:0007669"/>
    <property type="project" value="InterPro"/>
</dbReference>
<reference evidence="5" key="1">
    <citation type="submission" date="2010-02" db="EMBL/GenBank/DDBJ databases">
        <title>Complete sequence of Desulfurivibrio alkaliphilus AHT2.</title>
        <authorList>
            <consortium name="US DOE Joint Genome Institute"/>
            <person name="Pitluck S."/>
            <person name="Chertkov O."/>
            <person name="Detter J.C."/>
            <person name="Han C."/>
            <person name="Tapia R."/>
            <person name="Larimer F."/>
            <person name="Land M."/>
            <person name="Hauser L."/>
            <person name="Kyrpides N."/>
            <person name="Mikhailova N."/>
            <person name="Sorokin D.Y."/>
            <person name="Muyzer G."/>
            <person name="Woyke T."/>
        </authorList>
    </citation>
    <scope>NUCLEOTIDE SEQUENCE [LARGE SCALE GENOMIC DNA]</scope>
    <source>
        <strain evidence="5">DSM 19089 / UNIQEM U267 / AHT2</strain>
    </source>
</reference>
<dbReference type="STRING" id="589865.DaAHT2_2123"/>
<feature type="domain" description="Peptidase M16 C-terminal" evidence="3">
    <location>
        <begin position="208"/>
        <end position="383"/>
    </location>
</feature>
<keyword evidence="5" id="KW-1185">Reference proteome</keyword>
<dbReference type="InParanoid" id="D6Z5Q7"/>
<evidence type="ECO:0000313" key="4">
    <source>
        <dbReference type="EMBL" id="ADH86794.1"/>
    </source>
</evidence>
<dbReference type="InterPro" id="IPR007863">
    <property type="entry name" value="Peptidase_M16_C"/>
</dbReference>
<protein>
    <submittedName>
        <fullName evidence="4">Peptidase M16 domain protein</fullName>
    </submittedName>
</protein>
<dbReference type="Proteomes" id="UP000001508">
    <property type="component" value="Chromosome"/>
</dbReference>
<gene>
    <name evidence="4" type="ordered locus">DaAHT2_2123</name>
</gene>
<dbReference type="Pfam" id="PF00675">
    <property type="entry name" value="Peptidase_M16"/>
    <property type="match status" value="1"/>
</dbReference>
<evidence type="ECO:0000313" key="5">
    <source>
        <dbReference type="Proteomes" id="UP000001508"/>
    </source>
</evidence>
<dbReference type="PANTHER" id="PTHR11851">
    <property type="entry name" value="METALLOPROTEASE"/>
    <property type="match status" value="1"/>
</dbReference>
<dbReference type="OrthoDB" id="9811314at2"/>
<proteinExistence type="predicted"/>
<name>D6Z5Q7_DESAT</name>
<evidence type="ECO:0000259" key="3">
    <source>
        <dbReference type="Pfam" id="PF05193"/>
    </source>
</evidence>
<dbReference type="KEGG" id="dak:DaAHT2_2123"/>
<accession>D6Z5Q7</accession>
<feature type="chain" id="PRO_5003091334" evidence="1">
    <location>
        <begin position="33"/>
        <end position="452"/>
    </location>
</feature>
<dbReference type="eggNOG" id="COG0612">
    <property type="taxonomic scope" value="Bacteria"/>
</dbReference>
<dbReference type="InterPro" id="IPR011249">
    <property type="entry name" value="Metalloenz_LuxS/M16"/>
</dbReference>
<feature type="domain" description="Peptidase M16 N-terminal" evidence="2">
    <location>
        <begin position="67"/>
        <end position="200"/>
    </location>
</feature>
<evidence type="ECO:0000259" key="2">
    <source>
        <dbReference type="Pfam" id="PF00675"/>
    </source>
</evidence>
<dbReference type="InterPro" id="IPR050361">
    <property type="entry name" value="MPP/UQCRC_Complex"/>
</dbReference>
<evidence type="ECO:0000256" key="1">
    <source>
        <dbReference type="SAM" id="SignalP"/>
    </source>
</evidence>
<dbReference type="EMBL" id="CP001940">
    <property type="protein sequence ID" value="ADH86794.1"/>
    <property type="molecule type" value="Genomic_DNA"/>
</dbReference>
<feature type="signal peptide" evidence="1">
    <location>
        <begin position="1"/>
        <end position="32"/>
    </location>
</feature>
<dbReference type="AlphaFoldDB" id="D6Z5Q7"/>
<dbReference type="HOGENOM" id="CLU_009902_6_0_7"/>